<name>A0A7W7H2P0_9ACTN</name>
<keyword evidence="2 5" id="KW-0238">DNA-binding</keyword>
<dbReference type="InterPro" id="IPR036390">
    <property type="entry name" value="WH_DNA-bd_sf"/>
</dbReference>
<keyword evidence="3" id="KW-0804">Transcription</keyword>
<dbReference type="SMART" id="SM00418">
    <property type="entry name" value="HTH_ARSR"/>
    <property type="match status" value="1"/>
</dbReference>
<evidence type="ECO:0000256" key="2">
    <source>
        <dbReference type="ARBA" id="ARBA00023125"/>
    </source>
</evidence>
<dbReference type="InterPro" id="IPR036388">
    <property type="entry name" value="WH-like_DNA-bd_sf"/>
</dbReference>
<dbReference type="PANTHER" id="PTHR43132:SF6">
    <property type="entry name" value="HTH-TYPE TRANSCRIPTIONAL REPRESSOR CZRA"/>
    <property type="match status" value="1"/>
</dbReference>
<dbReference type="NCBIfam" id="NF033788">
    <property type="entry name" value="HTH_metalloreg"/>
    <property type="match status" value="1"/>
</dbReference>
<dbReference type="SUPFAM" id="SSF46785">
    <property type="entry name" value="Winged helix' DNA-binding domain"/>
    <property type="match status" value="1"/>
</dbReference>
<feature type="domain" description="HTH arsR-type" evidence="4">
    <location>
        <begin position="12"/>
        <end position="104"/>
    </location>
</feature>
<dbReference type="EMBL" id="JACHNB010000001">
    <property type="protein sequence ID" value="MBB4742797.1"/>
    <property type="molecule type" value="Genomic_DNA"/>
</dbReference>
<dbReference type="Gene3D" id="1.10.10.10">
    <property type="entry name" value="Winged helix-like DNA-binding domain superfamily/Winged helix DNA-binding domain"/>
    <property type="match status" value="1"/>
</dbReference>
<dbReference type="PANTHER" id="PTHR43132">
    <property type="entry name" value="ARSENICAL RESISTANCE OPERON REPRESSOR ARSR-RELATED"/>
    <property type="match status" value="1"/>
</dbReference>
<evidence type="ECO:0000313" key="5">
    <source>
        <dbReference type="EMBL" id="MBB4742797.1"/>
    </source>
</evidence>
<proteinExistence type="predicted"/>
<accession>A0A7W7H2P0</accession>
<keyword evidence="6" id="KW-1185">Reference proteome</keyword>
<dbReference type="CDD" id="cd00090">
    <property type="entry name" value="HTH_ARSR"/>
    <property type="match status" value="1"/>
</dbReference>
<dbReference type="Proteomes" id="UP000546162">
    <property type="component" value="Unassembled WGS sequence"/>
</dbReference>
<reference evidence="5 6" key="1">
    <citation type="submission" date="2020-08" db="EMBL/GenBank/DDBJ databases">
        <title>Sequencing the genomes of 1000 actinobacteria strains.</title>
        <authorList>
            <person name="Klenk H.-P."/>
        </authorList>
    </citation>
    <scope>NUCLEOTIDE SEQUENCE [LARGE SCALE GENOMIC DNA]</scope>
    <source>
        <strain evidence="5 6">DSM 45809</strain>
    </source>
</reference>
<evidence type="ECO:0000256" key="1">
    <source>
        <dbReference type="ARBA" id="ARBA00023015"/>
    </source>
</evidence>
<dbReference type="PRINTS" id="PR00778">
    <property type="entry name" value="HTHARSR"/>
</dbReference>
<dbReference type="Pfam" id="PF01022">
    <property type="entry name" value="HTH_5"/>
    <property type="match status" value="1"/>
</dbReference>
<gene>
    <name evidence="5" type="ORF">BJY16_006256</name>
</gene>
<sequence>MTSSVDSATDVVAAAGRLAPVLAALSDPNRLAILLAITQQPRSVKGLTDAVRLPQTLVSHHLKTLRDTGLVTVAAHGRSNIYTLCCAPLAEPARLLATLAAGDPLAACPPGRSATQSESDSTSG</sequence>
<dbReference type="GO" id="GO:0003700">
    <property type="term" value="F:DNA-binding transcription factor activity"/>
    <property type="evidence" value="ECO:0007669"/>
    <property type="project" value="InterPro"/>
</dbReference>
<comment type="caution">
    <text evidence="5">The sequence shown here is derived from an EMBL/GenBank/DDBJ whole genome shotgun (WGS) entry which is preliminary data.</text>
</comment>
<keyword evidence="1" id="KW-0805">Transcription regulation</keyword>
<dbReference type="InterPro" id="IPR011991">
    <property type="entry name" value="ArsR-like_HTH"/>
</dbReference>
<dbReference type="AlphaFoldDB" id="A0A7W7H2P0"/>
<evidence type="ECO:0000259" key="4">
    <source>
        <dbReference type="PROSITE" id="PS50987"/>
    </source>
</evidence>
<dbReference type="InterPro" id="IPR051011">
    <property type="entry name" value="Metal_resp_trans_reg"/>
</dbReference>
<dbReference type="InterPro" id="IPR001845">
    <property type="entry name" value="HTH_ArsR_DNA-bd_dom"/>
</dbReference>
<dbReference type="RefSeq" id="WP_185043116.1">
    <property type="nucleotide sequence ID" value="NZ_BAABFG010000005.1"/>
</dbReference>
<dbReference type="GO" id="GO:0003677">
    <property type="term" value="F:DNA binding"/>
    <property type="evidence" value="ECO:0007669"/>
    <property type="project" value="UniProtKB-KW"/>
</dbReference>
<organism evidence="5 6">
    <name type="scientific">Actinoplanes octamycinicus</name>
    <dbReference type="NCBI Taxonomy" id="135948"/>
    <lineage>
        <taxon>Bacteria</taxon>
        <taxon>Bacillati</taxon>
        <taxon>Actinomycetota</taxon>
        <taxon>Actinomycetes</taxon>
        <taxon>Micromonosporales</taxon>
        <taxon>Micromonosporaceae</taxon>
        <taxon>Actinoplanes</taxon>
    </lineage>
</organism>
<evidence type="ECO:0000313" key="6">
    <source>
        <dbReference type="Proteomes" id="UP000546162"/>
    </source>
</evidence>
<dbReference type="PROSITE" id="PS50987">
    <property type="entry name" value="HTH_ARSR_2"/>
    <property type="match status" value="1"/>
</dbReference>
<protein>
    <submittedName>
        <fullName evidence="5">DNA-binding transcriptional ArsR family regulator</fullName>
    </submittedName>
</protein>
<evidence type="ECO:0000256" key="3">
    <source>
        <dbReference type="ARBA" id="ARBA00023163"/>
    </source>
</evidence>